<dbReference type="OMA" id="GFVHTAN"/>
<feature type="domain" description="KIB1-4 beta-propeller" evidence="2">
    <location>
        <begin position="133"/>
        <end position="359"/>
    </location>
</feature>
<dbReference type="AlphaFoldDB" id="K3ZLN5"/>
<protein>
    <recommendedName>
        <fullName evidence="2">KIB1-4 beta-propeller domain-containing protein</fullName>
    </recommendedName>
</protein>
<name>K3ZLN5_SETIT</name>
<organism evidence="3 4">
    <name type="scientific">Setaria italica</name>
    <name type="common">Foxtail millet</name>
    <name type="synonym">Panicum italicum</name>
    <dbReference type="NCBI Taxonomy" id="4555"/>
    <lineage>
        <taxon>Eukaryota</taxon>
        <taxon>Viridiplantae</taxon>
        <taxon>Streptophyta</taxon>
        <taxon>Embryophyta</taxon>
        <taxon>Tracheophyta</taxon>
        <taxon>Spermatophyta</taxon>
        <taxon>Magnoliopsida</taxon>
        <taxon>Liliopsida</taxon>
        <taxon>Poales</taxon>
        <taxon>Poaceae</taxon>
        <taxon>PACMAD clade</taxon>
        <taxon>Panicoideae</taxon>
        <taxon>Panicodae</taxon>
        <taxon>Paniceae</taxon>
        <taxon>Cenchrinae</taxon>
        <taxon>Setaria</taxon>
    </lineage>
</organism>
<reference evidence="4" key="1">
    <citation type="journal article" date="2012" name="Nat. Biotechnol.">
        <title>Reference genome sequence of the model plant Setaria.</title>
        <authorList>
            <person name="Bennetzen J.L."/>
            <person name="Schmutz J."/>
            <person name="Wang H."/>
            <person name="Percifield R."/>
            <person name="Hawkins J."/>
            <person name="Pontaroli A.C."/>
            <person name="Estep M."/>
            <person name="Feng L."/>
            <person name="Vaughn J.N."/>
            <person name="Grimwood J."/>
            <person name="Jenkins J."/>
            <person name="Barry K."/>
            <person name="Lindquist E."/>
            <person name="Hellsten U."/>
            <person name="Deshpande S."/>
            <person name="Wang X."/>
            <person name="Wu X."/>
            <person name="Mitros T."/>
            <person name="Triplett J."/>
            <person name="Yang X."/>
            <person name="Ye C.Y."/>
            <person name="Mauro-Herrera M."/>
            <person name="Wang L."/>
            <person name="Li P."/>
            <person name="Sharma M."/>
            <person name="Sharma R."/>
            <person name="Ronald P.C."/>
            <person name="Panaud O."/>
            <person name="Kellogg E.A."/>
            <person name="Brutnell T.P."/>
            <person name="Doust A.N."/>
            <person name="Tuskan G.A."/>
            <person name="Rokhsar D."/>
            <person name="Devos K.M."/>
        </authorList>
    </citation>
    <scope>NUCLEOTIDE SEQUENCE [LARGE SCALE GENOMIC DNA]</scope>
    <source>
        <strain evidence="4">cv. Yugu1</strain>
    </source>
</reference>
<sequence length="405" mass="44868">MASMDSGADNAGGESCLSSSTAYPFEYGCGFQQCRVFLFAGDVFDGTPQNQKRPRFDMGREPPPPPPQASTWASVHTDILGVVLNFLPCAADRAAVRSVSRHWRAAARGHCLPPPLLVLVLPKFRASEFVSHGNGECLLVNAFSDEVIHLPRLKANCNSSINDNDSGFVHTANDKKYGMLLCNNAVLSATPNSGSKCIVAAIFQYTMSARRLALWQAGMTSWYVCRGDCIAWGSDLAFYHGKLYMIWKYMPYVHAFELGEDEHGVNHNYSLRFQMVVWRGKLLLIIRNFDARKIEPEIVKVEVFALDISTSRVTEIHSFDGDCIFVDNRGCKSFSAGLHVGVQGDLIYFADGYDGVFSYKNRLFDAFVCNITDGTIRPLAVEFSPTNSGAPEVHLDIPVWFCPSE</sequence>
<reference evidence="3" key="2">
    <citation type="submission" date="2018-08" db="UniProtKB">
        <authorList>
            <consortium name="EnsemblPlants"/>
        </authorList>
    </citation>
    <scope>IDENTIFICATION</scope>
    <source>
        <strain evidence="3">Yugu1</strain>
    </source>
</reference>
<evidence type="ECO:0000313" key="4">
    <source>
        <dbReference type="Proteomes" id="UP000004995"/>
    </source>
</evidence>
<evidence type="ECO:0000256" key="1">
    <source>
        <dbReference type="SAM" id="MobiDB-lite"/>
    </source>
</evidence>
<dbReference type="InParanoid" id="K3ZLN5"/>
<keyword evidence="4" id="KW-1185">Reference proteome</keyword>
<dbReference type="SUPFAM" id="SSF81383">
    <property type="entry name" value="F-box domain"/>
    <property type="match status" value="1"/>
</dbReference>
<dbReference type="InterPro" id="IPR005174">
    <property type="entry name" value="KIB1-4_b-propeller"/>
</dbReference>
<accession>K3ZLN5</accession>
<dbReference type="PANTHER" id="PTHR33110:SF23">
    <property type="entry name" value="OS04G0316800 PROTEIN"/>
    <property type="match status" value="1"/>
</dbReference>
<dbReference type="Gene3D" id="1.20.1280.50">
    <property type="match status" value="1"/>
</dbReference>
<dbReference type="Gramene" id="KQK95162">
    <property type="protein sequence ID" value="KQK95162"/>
    <property type="gene ID" value="SETIT_027496mg"/>
</dbReference>
<evidence type="ECO:0000313" key="3">
    <source>
        <dbReference type="EnsemblPlants" id="KQK95162"/>
    </source>
</evidence>
<dbReference type="Pfam" id="PF03478">
    <property type="entry name" value="Beta-prop_KIB1-4"/>
    <property type="match status" value="1"/>
</dbReference>
<dbReference type="InterPro" id="IPR036047">
    <property type="entry name" value="F-box-like_dom_sf"/>
</dbReference>
<dbReference type="EnsemblPlants" id="KQK95162">
    <property type="protein sequence ID" value="KQK95162"/>
    <property type="gene ID" value="SETIT_027496mg"/>
</dbReference>
<dbReference type="eggNOG" id="ENOG502SVY7">
    <property type="taxonomic scope" value="Eukaryota"/>
</dbReference>
<feature type="region of interest" description="Disordered" evidence="1">
    <location>
        <begin position="48"/>
        <end position="71"/>
    </location>
</feature>
<dbReference type="PANTHER" id="PTHR33110">
    <property type="entry name" value="F-BOX/KELCH-REPEAT PROTEIN-RELATED"/>
    <property type="match status" value="1"/>
</dbReference>
<dbReference type="Proteomes" id="UP000004995">
    <property type="component" value="Unassembled WGS sequence"/>
</dbReference>
<proteinExistence type="predicted"/>
<dbReference type="HOGENOM" id="CLU_019286_3_0_1"/>
<evidence type="ECO:0000259" key="2">
    <source>
        <dbReference type="Pfam" id="PF03478"/>
    </source>
</evidence>
<dbReference type="EMBL" id="AGNK02005093">
    <property type="status" value="NOT_ANNOTATED_CDS"/>
    <property type="molecule type" value="Genomic_DNA"/>
</dbReference>